<accession>A0A9W9L3M3</accession>
<protein>
    <submittedName>
        <fullName evidence="2">Uncharacterized protein</fullName>
    </submittedName>
</protein>
<reference evidence="2" key="1">
    <citation type="submission" date="2022-11" db="EMBL/GenBank/DDBJ databases">
        <authorList>
            <person name="Petersen C."/>
        </authorList>
    </citation>
    <scope>NUCLEOTIDE SEQUENCE</scope>
    <source>
        <strain evidence="2">IBT 22155</strain>
    </source>
</reference>
<comment type="caution">
    <text evidence="2">The sequence shown here is derived from an EMBL/GenBank/DDBJ whole genome shotgun (WGS) entry which is preliminary data.</text>
</comment>
<keyword evidence="3" id="KW-1185">Reference proteome</keyword>
<name>A0A9W9L3M3_9EURO</name>
<feature type="region of interest" description="Disordered" evidence="1">
    <location>
        <begin position="19"/>
        <end position="43"/>
    </location>
</feature>
<dbReference type="GeneID" id="81404660"/>
<reference evidence="2" key="2">
    <citation type="journal article" date="2023" name="IMA Fungus">
        <title>Comparative genomic study of the Penicillium genus elucidates a diverse pangenome and 15 lateral gene transfer events.</title>
        <authorList>
            <person name="Petersen C."/>
            <person name="Sorensen T."/>
            <person name="Nielsen M.R."/>
            <person name="Sondergaard T.E."/>
            <person name="Sorensen J.L."/>
            <person name="Fitzpatrick D.A."/>
            <person name="Frisvad J.C."/>
            <person name="Nielsen K.L."/>
        </authorList>
    </citation>
    <scope>NUCLEOTIDE SEQUENCE</scope>
    <source>
        <strain evidence="2">IBT 22155</strain>
    </source>
</reference>
<dbReference type="Proteomes" id="UP001149079">
    <property type="component" value="Unassembled WGS sequence"/>
</dbReference>
<gene>
    <name evidence="2" type="ORF">N7515_004746</name>
</gene>
<dbReference type="RefSeq" id="XP_056522440.1">
    <property type="nucleotide sequence ID" value="XM_056665490.1"/>
</dbReference>
<dbReference type="EMBL" id="JAPQKL010000004">
    <property type="protein sequence ID" value="KAJ5135468.1"/>
    <property type="molecule type" value="Genomic_DNA"/>
</dbReference>
<proteinExistence type="predicted"/>
<dbReference type="AlphaFoldDB" id="A0A9W9L3M3"/>
<organism evidence="2 3">
    <name type="scientific">Penicillium bovifimosum</name>
    <dbReference type="NCBI Taxonomy" id="126998"/>
    <lineage>
        <taxon>Eukaryota</taxon>
        <taxon>Fungi</taxon>
        <taxon>Dikarya</taxon>
        <taxon>Ascomycota</taxon>
        <taxon>Pezizomycotina</taxon>
        <taxon>Eurotiomycetes</taxon>
        <taxon>Eurotiomycetidae</taxon>
        <taxon>Eurotiales</taxon>
        <taxon>Aspergillaceae</taxon>
        <taxon>Penicillium</taxon>
    </lineage>
</organism>
<evidence type="ECO:0000313" key="3">
    <source>
        <dbReference type="Proteomes" id="UP001149079"/>
    </source>
</evidence>
<evidence type="ECO:0000256" key="1">
    <source>
        <dbReference type="SAM" id="MobiDB-lite"/>
    </source>
</evidence>
<evidence type="ECO:0000313" key="2">
    <source>
        <dbReference type="EMBL" id="KAJ5135468.1"/>
    </source>
</evidence>
<sequence>MHVGRSISKTVHVEMILSTATEKPPQLPRLRHVPTPSLPTATFSPASISSFDASFDASSGDMANQTGRVESR</sequence>